<evidence type="ECO:0000256" key="4">
    <source>
        <dbReference type="ARBA" id="ARBA00022692"/>
    </source>
</evidence>
<dbReference type="PANTHER" id="PTHR12692:SF0">
    <property type="entry name" value="GH11935P"/>
    <property type="match status" value="1"/>
</dbReference>
<evidence type="ECO:0000313" key="12">
    <source>
        <dbReference type="Proteomes" id="UP000053599"/>
    </source>
</evidence>
<comment type="subcellular location">
    <subcellularLocation>
        <location evidence="2">Endoplasmic reticulum membrane</location>
        <topology evidence="2">Multi-pass membrane protein</topology>
    </subcellularLocation>
</comment>
<organism evidence="11 12">
    <name type="scientific">Exophiala sideris</name>
    <dbReference type="NCBI Taxonomy" id="1016849"/>
    <lineage>
        <taxon>Eukaryota</taxon>
        <taxon>Fungi</taxon>
        <taxon>Dikarya</taxon>
        <taxon>Ascomycota</taxon>
        <taxon>Pezizomycotina</taxon>
        <taxon>Eurotiomycetes</taxon>
        <taxon>Chaetothyriomycetidae</taxon>
        <taxon>Chaetothyriales</taxon>
        <taxon>Herpotrichiellaceae</taxon>
        <taxon>Exophiala</taxon>
    </lineage>
</organism>
<dbReference type="Pfam" id="PF04756">
    <property type="entry name" value="OST3_OST6"/>
    <property type="match status" value="1"/>
</dbReference>
<dbReference type="HOGENOM" id="CLU_052855_1_1_1"/>
<evidence type="ECO:0000256" key="8">
    <source>
        <dbReference type="ARBA" id="ARBA00023136"/>
    </source>
</evidence>
<protein>
    <recommendedName>
        <fullName evidence="13">Magnesium transporter protein 1</fullName>
    </recommendedName>
</protein>
<feature type="signal peptide" evidence="10">
    <location>
        <begin position="1"/>
        <end position="19"/>
    </location>
</feature>
<keyword evidence="8 9" id="KW-0472">Membrane</keyword>
<proteinExistence type="inferred from homology"/>
<gene>
    <name evidence="11" type="ORF">PV11_05500</name>
</gene>
<dbReference type="PANTHER" id="PTHR12692">
    <property type="entry name" value="DOLICHYL-DIPHOSPHOOLIGOSACCHARIDE--PROTEIN GLYCOSYLTRANSFERASE-RELATED"/>
    <property type="match status" value="1"/>
</dbReference>
<dbReference type="InterPro" id="IPR021149">
    <property type="entry name" value="OligosaccharylTrfase_OST3/OST6"/>
</dbReference>
<dbReference type="GO" id="GO:0008250">
    <property type="term" value="C:oligosaccharyltransferase complex"/>
    <property type="evidence" value="ECO:0007669"/>
    <property type="project" value="TreeGrafter"/>
</dbReference>
<dbReference type="AlphaFoldDB" id="A0A0D1YQA5"/>
<keyword evidence="5 10" id="KW-0732">Signal</keyword>
<evidence type="ECO:0000256" key="9">
    <source>
        <dbReference type="SAM" id="Phobius"/>
    </source>
</evidence>
<name>A0A0D1YQA5_9EURO</name>
<keyword evidence="4 9" id="KW-0812">Transmembrane</keyword>
<feature type="transmembrane region" description="Helical" evidence="9">
    <location>
        <begin position="299"/>
        <end position="322"/>
    </location>
</feature>
<dbReference type="OrthoDB" id="67566at2759"/>
<accession>A0A0D1YQA5</accession>
<evidence type="ECO:0000256" key="7">
    <source>
        <dbReference type="ARBA" id="ARBA00022989"/>
    </source>
</evidence>
<reference evidence="11 12" key="1">
    <citation type="submission" date="2015-01" db="EMBL/GenBank/DDBJ databases">
        <title>The Genome Sequence of Exophiala sideris CBS121828.</title>
        <authorList>
            <consortium name="The Broad Institute Genomics Platform"/>
            <person name="Cuomo C."/>
            <person name="de Hoog S."/>
            <person name="Gorbushina A."/>
            <person name="Stielow B."/>
            <person name="Teixiera M."/>
            <person name="Abouelleil A."/>
            <person name="Chapman S.B."/>
            <person name="Priest M."/>
            <person name="Young S.K."/>
            <person name="Wortman J."/>
            <person name="Nusbaum C."/>
            <person name="Birren B."/>
        </authorList>
    </citation>
    <scope>NUCLEOTIDE SEQUENCE [LARGE SCALE GENOMIC DNA]</scope>
    <source>
        <strain evidence="11 12">CBS 121828</strain>
    </source>
</reference>
<dbReference type="GO" id="GO:0018279">
    <property type="term" value="P:protein N-linked glycosylation via asparagine"/>
    <property type="evidence" value="ECO:0007669"/>
    <property type="project" value="TreeGrafter"/>
</dbReference>
<evidence type="ECO:0000256" key="6">
    <source>
        <dbReference type="ARBA" id="ARBA00022824"/>
    </source>
</evidence>
<sequence length="334" mass="37240">MHFLRFLALAALSVTAVSARKASNDKFDNYFAQQASSAPFELDEKGYNELTTAPRDYSLAVLLTALDARYACGICREYDPEWKILGRSWQKGDKNGENRLLLSTLDFDQGRNIFMKASCSFSSMQLQTAPVLLFFPPTVGPNAKADGSPVRFDFLGPQTAEGTHSWLLRQLPAGDYPGIQRPINYGKIAVTITILLGAFTLLTVTYPYILPVIQNRNLWAGISLILIMLFTSGHMFNHIRRVPYVANNGRGGISYFAGGFQNQFGMETQIVAAMYALLAFAAINLALRVPRIKDARTQQVAVIIWATVLFGMYSFLMSVFRIKNGGYPFWLPPF</sequence>
<comment type="function">
    <text evidence="1">Subunit of the oligosaccharyl transferase (OST) complex that catalyzes the initial transfer of a defined glycan (Glc(3)Man(9)GlcNAc(2) in eukaryotes) from the lipid carrier dolichol-pyrophosphate to an asparagine residue within an Asn-X-Ser/Thr consensus motif in nascent polypeptide chains, the first step in protein N-glycosylation. N-glycosylation occurs cotranslationally and the complex associates with the Sec61 complex at the channel-forming translocon complex that mediates protein translocation across the endoplasmic reticulum (ER). All subunits are required for a maximal enzyme activity.</text>
</comment>
<evidence type="ECO:0000256" key="10">
    <source>
        <dbReference type="SAM" id="SignalP"/>
    </source>
</evidence>
<dbReference type="Proteomes" id="UP000053599">
    <property type="component" value="Unassembled WGS sequence"/>
</dbReference>
<dbReference type="EMBL" id="KN846952">
    <property type="protein sequence ID" value="KIV83479.1"/>
    <property type="molecule type" value="Genomic_DNA"/>
</dbReference>
<feature type="transmembrane region" description="Helical" evidence="9">
    <location>
        <begin position="217"/>
        <end position="236"/>
    </location>
</feature>
<feature type="transmembrane region" description="Helical" evidence="9">
    <location>
        <begin position="188"/>
        <end position="210"/>
    </location>
</feature>
<evidence type="ECO:0000256" key="1">
    <source>
        <dbReference type="ARBA" id="ARBA00002791"/>
    </source>
</evidence>
<feature type="transmembrane region" description="Helical" evidence="9">
    <location>
        <begin position="270"/>
        <end position="287"/>
    </location>
</feature>
<comment type="similarity">
    <text evidence="3">Belongs to the OST3/OST6 family.</text>
</comment>
<dbReference type="Gene3D" id="3.40.30.10">
    <property type="entry name" value="Glutaredoxin"/>
    <property type="match status" value="1"/>
</dbReference>
<evidence type="ECO:0000313" key="11">
    <source>
        <dbReference type="EMBL" id="KIV83479.1"/>
    </source>
</evidence>
<keyword evidence="7 9" id="KW-1133">Transmembrane helix</keyword>
<keyword evidence="6" id="KW-0256">Endoplasmic reticulum</keyword>
<evidence type="ECO:0000256" key="3">
    <source>
        <dbReference type="ARBA" id="ARBA00009561"/>
    </source>
</evidence>
<evidence type="ECO:0000256" key="2">
    <source>
        <dbReference type="ARBA" id="ARBA00004477"/>
    </source>
</evidence>
<evidence type="ECO:0000256" key="5">
    <source>
        <dbReference type="ARBA" id="ARBA00022729"/>
    </source>
</evidence>
<dbReference type="STRING" id="1016849.A0A0D1YQA5"/>
<evidence type="ECO:0008006" key="13">
    <source>
        <dbReference type="Google" id="ProtNLM"/>
    </source>
</evidence>
<dbReference type="FunFam" id="3.40.30.10:FF:000302">
    <property type="entry name" value="Oligosaccharyl transferase subunit (Gamma), putative"/>
    <property type="match status" value="1"/>
</dbReference>
<feature type="chain" id="PRO_5002237129" description="Magnesium transporter protein 1" evidence="10">
    <location>
        <begin position="20"/>
        <end position="334"/>
    </location>
</feature>